<evidence type="ECO:0000256" key="5">
    <source>
        <dbReference type="SAM" id="Phobius"/>
    </source>
</evidence>
<dbReference type="SUPFAM" id="SSF81321">
    <property type="entry name" value="Family A G protein-coupled receptor-like"/>
    <property type="match status" value="1"/>
</dbReference>
<evidence type="ECO:0000256" key="2">
    <source>
        <dbReference type="ARBA" id="ARBA00022692"/>
    </source>
</evidence>
<evidence type="ECO:0000259" key="6">
    <source>
        <dbReference type="PROSITE" id="PS50262"/>
    </source>
</evidence>
<dbReference type="Gene3D" id="1.20.1070.10">
    <property type="entry name" value="Rhodopsin 7-helix transmembrane proteins"/>
    <property type="match status" value="1"/>
</dbReference>
<feature type="domain" description="G-protein coupled receptors family 1 profile" evidence="6">
    <location>
        <begin position="1"/>
        <end position="115"/>
    </location>
</feature>
<name>A0A816VP85_9BILA</name>
<dbReference type="Proteomes" id="UP000663824">
    <property type="component" value="Unassembled WGS sequence"/>
</dbReference>
<feature type="transmembrane region" description="Helical" evidence="5">
    <location>
        <begin position="91"/>
        <end position="111"/>
    </location>
</feature>
<sequence>MTIEPTLVVLFPFHKTQFVSQRRARTVVMITAIIAIAFSARLLVIPMDTAMIIGNFLTIVIAKRAVNRRHDLFANNSNQQNCKMDSTESQLMLMLLIVTLMFIVYFIPFTITNVVSRLGLPFDYWFTQKSFEGYTALRVLSALLKDSNFYTNFDVYCVSGRQFCFAFFSLLNVHHRRSTAISTKFKHKFRLRIKKNS</sequence>
<dbReference type="AlphaFoldDB" id="A0A816VP85"/>
<keyword evidence="3 5" id="KW-1133">Transmembrane helix</keyword>
<dbReference type="EMBL" id="CAJNRE010014346">
    <property type="protein sequence ID" value="CAF2127109.1"/>
    <property type="molecule type" value="Genomic_DNA"/>
</dbReference>
<evidence type="ECO:0000256" key="4">
    <source>
        <dbReference type="ARBA" id="ARBA00023136"/>
    </source>
</evidence>
<protein>
    <recommendedName>
        <fullName evidence="6">G-protein coupled receptors family 1 profile domain-containing protein</fullName>
    </recommendedName>
</protein>
<dbReference type="InterPro" id="IPR017452">
    <property type="entry name" value="GPCR_Rhodpsn_7TM"/>
</dbReference>
<keyword evidence="2 5" id="KW-0812">Transmembrane</keyword>
<reference evidence="7" key="1">
    <citation type="submission" date="2021-02" db="EMBL/GenBank/DDBJ databases">
        <authorList>
            <person name="Nowell W R."/>
        </authorList>
    </citation>
    <scope>NUCLEOTIDE SEQUENCE</scope>
</reference>
<feature type="transmembrane region" description="Helical" evidence="5">
    <location>
        <begin position="24"/>
        <end position="44"/>
    </location>
</feature>
<organism evidence="7 8">
    <name type="scientific">Rotaria magnacalcarata</name>
    <dbReference type="NCBI Taxonomy" id="392030"/>
    <lineage>
        <taxon>Eukaryota</taxon>
        <taxon>Metazoa</taxon>
        <taxon>Spiralia</taxon>
        <taxon>Gnathifera</taxon>
        <taxon>Rotifera</taxon>
        <taxon>Eurotatoria</taxon>
        <taxon>Bdelloidea</taxon>
        <taxon>Philodinida</taxon>
        <taxon>Philodinidae</taxon>
        <taxon>Rotaria</taxon>
    </lineage>
</organism>
<keyword evidence="4 5" id="KW-0472">Membrane</keyword>
<evidence type="ECO:0000313" key="8">
    <source>
        <dbReference type="Proteomes" id="UP000663824"/>
    </source>
</evidence>
<gene>
    <name evidence="7" type="ORF">MBJ925_LOCUS26946</name>
</gene>
<evidence type="ECO:0000256" key="1">
    <source>
        <dbReference type="ARBA" id="ARBA00004370"/>
    </source>
</evidence>
<comment type="caution">
    <text evidence="7">The sequence shown here is derived from an EMBL/GenBank/DDBJ whole genome shotgun (WGS) entry which is preliminary data.</text>
</comment>
<comment type="subcellular location">
    <subcellularLocation>
        <location evidence="1">Membrane</location>
    </subcellularLocation>
</comment>
<dbReference type="GO" id="GO:0016020">
    <property type="term" value="C:membrane"/>
    <property type="evidence" value="ECO:0007669"/>
    <property type="project" value="UniProtKB-SubCell"/>
</dbReference>
<proteinExistence type="predicted"/>
<evidence type="ECO:0000256" key="3">
    <source>
        <dbReference type="ARBA" id="ARBA00022989"/>
    </source>
</evidence>
<dbReference type="PROSITE" id="PS50262">
    <property type="entry name" value="G_PROTEIN_RECEP_F1_2"/>
    <property type="match status" value="1"/>
</dbReference>
<evidence type="ECO:0000313" key="7">
    <source>
        <dbReference type="EMBL" id="CAF2127109.1"/>
    </source>
</evidence>
<accession>A0A816VP85</accession>